<evidence type="ECO:0000313" key="1">
    <source>
        <dbReference type="EMBL" id="GJC79924.1"/>
    </source>
</evidence>
<sequence>MAVWDCAAEELADRARGQHFSCPVTAQSGREDLLCQFTSAFQTTEVHRDGGIIADQVKWETPSEL</sequence>
<comment type="caution">
    <text evidence="1">The sequence shown here is derived from an EMBL/GenBank/DDBJ whole genome shotgun (WGS) entry which is preliminary data.</text>
</comment>
<evidence type="ECO:0000313" key="2">
    <source>
        <dbReference type="Proteomes" id="UP001055172"/>
    </source>
</evidence>
<dbReference type="EMBL" id="BPPX01000004">
    <property type="protein sequence ID" value="GJC79924.1"/>
    <property type="molecule type" value="Genomic_DNA"/>
</dbReference>
<dbReference type="AlphaFoldDB" id="A0AA37GFT6"/>
<gene>
    <name evidence="1" type="ORF">ColLi_02762</name>
</gene>
<keyword evidence="2" id="KW-1185">Reference proteome</keyword>
<dbReference type="Proteomes" id="UP001055172">
    <property type="component" value="Unassembled WGS sequence"/>
</dbReference>
<accession>A0AA37GFT6</accession>
<reference evidence="1 2" key="1">
    <citation type="submission" date="2021-07" db="EMBL/GenBank/DDBJ databases">
        <title>Genome data of Colletotrichum spaethianum.</title>
        <authorList>
            <person name="Utami Y.D."/>
            <person name="Hiruma K."/>
        </authorList>
    </citation>
    <scope>NUCLEOTIDE SEQUENCE [LARGE SCALE GENOMIC DNA]</scope>
    <source>
        <strain evidence="1 2">MAFF 242679</strain>
    </source>
</reference>
<organism evidence="1 2">
    <name type="scientific">Colletotrichum liriopes</name>
    <dbReference type="NCBI Taxonomy" id="708192"/>
    <lineage>
        <taxon>Eukaryota</taxon>
        <taxon>Fungi</taxon>
        <taxon>Dikarya</taxon>
        <taxon>Ascomycota</taxon>
        <taxon>Pezizomycotina</taxon>
        <taxon>Sordariomycetes</taxon>
        <taxon>Hypocreomycetidae</taxon>
        <taxon>Glomerellales</taxon>
        <taxon>Glomerellaceae</taxon>
        <taxon>Colletotrichum</taxon>
        <taxon>Colletotrichum spaethianum species complex</taxon>
    </lineage>
</organism>
<proteinExistence type="predicted"/>
<name>A0AA37GFT6_9PEZI</name>
<protein>
    <submittedName>
        <fullName evidence="1">Uncharacterized protein</fullName>
    </submittedName>
</protein>